<feature type="region of interest" description="Disordered" evidence="1">
    <location>
        <begin position="1"/>
        <end position="49"/>
    </location>
</feature>
<evidence type="ECO:0000313" key="3">
    <source>
        <dbReference type="Proteomes" id="UP000027100"/>
    </source>
</evidence>
<organism evidence="2 3">
    <name type="scientific">Hyphomonas polymorpha PS728</name>
    <dbReference type="NCBI Taxonomy" id="1280954"/>
    <lineage>
        <taxon>Bacteria</taxon>
        <taxon>Pseudomonadati</taxon>
        <taxon>Pseudomonadota</taxon>
        <taxon>Alphaproteobacteria</taxon>
        <taxon>Hyphomonadales</taxon>
        <taxon>Hyphomonadaceae</taxon>
        <taxon>Hyphomonas</taxon>
    </lineage>
</organism>
<accession>A0A062V7M3</accession>
<dbReference type="EMBL" id="ARYM01000013">
    <property type="protein sequence ID" value="KCZ98122.1"/>
    <property type="molecule type" value="Genomic_DNA"/>
</dbReference>
<name>A0A062V7M3_9PROT</name>
<feature type="compositionally biased region" description="Basic and acidic residues" evidence="1">
    <location>
        <begin position="1"/>
        <end position="10"/>
    </location>
</feature>
<dbReference type="AlphaFoldDB" id="A0A062V7M3"/>
<reference evidence="2 3" key="1">
    <citation type="journal article" date="2014" name="Antonie Van Leeuwenhoek">
        <title>Hyphomonas beringensis sp. nov. and Hyphomonas chukchiensis sp. nov., isolated from surface seawater of the Bering Sea and Chukchi Sea.</title>
        <authorList>
            <person name="Li C."/>
            <person name="Lai Q."/>
            <person name="Li G."/>
            <person name="Dong C."/>
            <person name="Wang J."/>
            <person name="Liao Y."/>
            <person name="Shao Z."/>
        </authorList>
    </citation>
    <scope>NUCLEOTIDE SEQUENCE [LARGE SCALE GENOMIC DNA]</scope>
    <source>
        <strain evidence="2 3">PS728</strain>
    </source>
</reference>
<proteinExistence type="predicted"/>
<dbReference type="Proteomes" id="UP000027100">
    <property type="component" value="Unassembled WGS sequence"/>
</dbReference>
<dbReference type="PATRIC" id="fig|1280954.3.peg.2517"/>
<evidence type="ECO:0000256" key="1">
    <source>
        <dbReference type="SAM" id="MobiDB-lite"/>
    </source>
</evidence>
<sequence length="49" mass="5127">MIMAKNEKTGSKVGTIASKGLQKPGSLSNKEIKSLAASALTQRPNKKKG</sequence>
<evidence type="ECO:0000313" key="2">
    <source>
        <dbReference type="EMBL" id="KCZ98122.1"/>
    </source>
</evidence>
<keyword evidence="3" id="KW-1185">Reference proteome</keyword>
<protein>
    <submittedName>
        <fullName evidence="2">Uncharacterized protein</fullName>
    </submittedName>
</protein>
<comment type="caution">
    <text evidence="2">The sequence shown here is derived from an EMBL/GenBank/DDBJ whole genome shotgun (WGS) entry which is preliminary data.</text>
</comment>
<gene>
    <name evidence="2" type="ORF">HPO_12428</name>
</gene>